<protein>
    <submittedName>
        <fullName evidence="1">Uncharacterized protein</fullName>
    </submittedName>
</protein>
<name>A0A8S5N4Y2_9CAUD</name>
<proteinExistence type="predicted"/>
<sequence length="117" mass="13491">MRRYPFFLKYFFPKRPVEMRGALWYHKIKKVLGGKKMHFEFEVENLDYGYIESGISRRLDLGGIDTSNFPMCFSDGDSGNYFLCGTKGSANVSIAVYKNNSGNYTISCNGEKTKKRR</sequence>
<evidence type="ECO:0000313" key="1">
    <source>
        <dbReference type="EMBL" id="DAD89757.1"/>
    </source>
</evidence>
<dbReference type="EMBL" id="BK015068">
    <property type="protein sequence ID" value="DAD89757.1"/>
    <property type="molecule type" value="Genomic_DNA"/>
</dbReference>
<accession>A0A8S5N4Y2</accession>
<organism evidence="1">
    <name type="scientific">Siphoviridae sp. ctWDo30</name>
    <dbReference type="NCBI Taxonomy" id="2826360"/>
    <lineage>
        <taxon>Viruses</taxon>
        <taxon>Duplodnaviria</taxon>
        <taxon>Heunggongvirae</taxon>
        <taxon>Uroviricota</taxon>
        <taxon>Caudoviricetes</taxon>
    </lineage>
</organism>
<reference evidence="1" key="1">
    <citation type="journal article" date="2021" name="Proc. Natl. Acad. Sci. U.S.A.">
        <title>A Catalog of Tens of Thousands of Viruses from Human Metagenomes Reveals Hidden Associations with Chronic Diseases.</title>
        <authorList>
            <person name="Tisza M.J."/>
            <person name="Buck C.B."/>
        </authorList>
    </citation>
    <scope>NUCLEOTIDE SEQUENCE</scope>
    <source>
        <strain evidence="1">CtWDo30</strain>
    </source>
</reference>